<reference evidence="2 3" key="1">
    <citation type="submission" date="2016-09" db="EMBL/GenBank/DDBJ databases">
        <title>Pseudonocardia autotrophica DSM535, a candidate organism with high potential of specific P450 cytochromes.</title>
        <authorList>
            <person name="Grumaz C."/>
            <person name="Vainshtein Y."/>
            <person name="Kirstahler P."/>
            <person name="Sohn K."/>
        </authorList>
    </citation>
    <scope>NUCLEOTIDE SEQUENCE [LARGE SCALE GENOMIC DNA]</scope>
    <source>
        <strain evidence="2 3">DSM 535</strain>
    </source>
</reference>
<keyword evidence="3" id="KW-1185">Reference proteome</keyword>
<dbReference type="GO" id="GO:0006355">
    <property type="term" value="P:regulation of DNA-templated transcription"/>
    <property type="evidence" value="ECO:0007669"/>
    <property type="project" value="InterPro"/>
</dbReference>
<dbReference type="RefSeq" id="WP_085916234.1">
    <property type="nucleotide sequence ID" value="NZ_AP018920.1"/>
</dbReference>
<dbReference type="OrthoDB" id="3577753at2"/>
<accession>A0A1Y2MJ76</accession>
<evidence type="ECO:0000313" key="3">
    <source>
        <dbReference type="Proteomes" id="UP000194360"/>
    </source>
</evidence>
<dbReference type="EMBL" id="MIGB01000054">
    <property type="protein sequence ID" value="OSY35300.1"/>
    <property type="molecule type" value="Genomic_DNA"/>
</dbReference>
<dbReference type="GO" id="GO:0003677">
    <property type="term" value="F:DNA binding"/>
    <property type="evidence" value="ECO:0007669"/>
    <property type="project" value="InterPro"/>
</dbReference>
<dbReference type="InterPro" id="IPR000551">
    <property type="entry name" value="MerR-type_HTH_dom"/>
</dbReference>
<comment type="caution">
    <text evidence="2">The sequence shown here is derived from an EMBL/GenBank/DDBJ whole genome shotgun (WGS) entry which is preliminary data.</text>
</comment>
<dbReference type="InterPro" id="IPR009061">
    <property type="entry name" value="DNA-bd_dom_put_sf"/>
</dbReference>
<feature type="domain" description="HTH merR-type" evidence="1">
    <location>
        <begin position="8"/>
        <end position="45"/>
    </location>
</feature>
<dbReference type="Gene3D" id="1.10.1660.10">
    <property type="match status" value="1"/>
</dbReference>
<dbReference type="Proteomes" id="UP000194360">
    <property type="component" value="Unassembled WGS sequence"/>
</dbReference>
<sequence length="67" mass="7459">MTERPLLTASELAKATGLSVRTIQRYRSMGKLTPETVTPGGQARYNFDKAKRELDALAREARERHGG</sequence>
<proteinExistence type="predicted"/>
<dbReference type="Pfam" id="PF00376">
    <property type="entry name" value="MerR"/>
    <property type="match status" value="1"/>
</dbReference>
<organism evidence="2 3">
    <name type="scientific">Pseudonocardia autotrophica</name>
    <name type="common">Amycolata autotrophica</name>
    <name type="synonym">Nocardia autotrophica</name>
    <dbReference type="NCBI Taxonomy" id="2074"/>
    <lineage>
        <taxon>Bacteria</taxon>
        <taxon>Bacillati</taxon>
        <taxon>Actinomycetota</taxon>
        <taxon>Actinomycetes</taxon>
        <taxon>Pseudonocardiales</taxon>
        <taxon>Pseudonocardiaceae</taxon>
        <taxon>Pseudonocardia</taxon>
    </lineage>
</organism>
<gene>
    <name evidence="2" type="ORF">BG845_06166</name>
</gene>
<name>A0A1Y2MJ76_PSEAH</name>
<dbReference type="SUPFAM" id="SSF46955">
    <property type="entry name" value="Putative DNA-binding domain"/>
    <property type="match status" value="1"/>
</dbReference>
<evidence type="ECO:0000259" key="1">
    <source>
        <dbReference type="Pfam" id="PF00376"/>
    </source>
</evidence>
<protein>
    <submittedName>
        <fullName evidence="2">MerR family regulatory protein</fullName>
    </submittedName>
</protein>
<dbReference type="AlphaFoldDB" id="A0A1Y2MJ76"/>
<evidence type="ECO:0000313" key="2">
    <source>
        <dbReference type="EMBL" id="OSY35300.1"/>
    </source>
</evidence>